<name>A0A1I2ECD2_9BACT</name>
<dbReference type="InterPro" id="IPR045625">
    <property type="entry name" value="DUF6427"/>
</dbReference>
<evidence type="ECO:0008006" key="4">
    <source>
        <dbReference type="Google" id="ProtNLM"/>
    </source>
</evidence>
<dbReference type="Proteomes" id="UP000198964">
    <property type="component" value="Unassembled WGS sequence"/>
</dbReference>
<dbReference type="Pfam" id="PF19992">
    <property type="entry name" value="DUF6427"/>
    <property type="match status" value="1"/>
</dbReference>
<feature type="transmembrane region" description="Helical" evidence="1">
    <location>
        <begin position="285"/>
        <end position="303"/>
    </location>
</feature>
<proteinExistence type="predicted"/>
<accession>A0A1I2ECD2</accession>
<dbReference type="RefSeq" id="WP_139218216.1">
    <property type="nucleotide sequence ID" value="NZ_FONW01000002.1"/>
</dbReference>
<sequence>MILRILKTNQAYHFLLIPLIVLGLWFRSYIHPEYFPFFEGENAMFLYKPVHQWLSQSALVSNLLAMVFVIALSFLVLRLNTAYAFIRIRTFLPSNIFVLIVSGLLSLHALHPVYFALLFLLLCVDRIFQSYELEQFHASAFEAGFFIGLGSLFYLNLIFFFPVIWIGFLLIKKQYQWRNFILPLMGVGVPWLFTWSYYFLTNQCAVFTETITANLYVDNHFLRDNLPLQIYLGFLTVLTLLSSIFLLNQYDEKKISTRKNFQVFFLIFFIAFVLLIAVPAVSQEILIIMSLPLTFLISNYLIFMKRKFWSNLFMYLFIALIIYMQFV</sequence>
<dbReference type="EMBL" id="FONW01000002">
    <property type="protein sequence ID" value="SFE90327.1"/>
    <property type="molecule type" value="Genomic_DNA"/>
</dbReference>
<evidence type="ECO:0000256" key="1">
    <source>
        <dbReference type="SAM" id="Phobius"/>
    </source>
</evidence>
<dbReference type="AlphaFoldDB" id="A0A1I2ECD2"/>
<keyword evidence="1" id="KW-0812">Transmembrane</keyword>
<keyword evidence="1" id="KW-0472">Membrane</keyword>
<feature type="transmembrane region" description="Helical" evidence="1">
    <location>
        <begin position="228"/>
        <end position="248"/>
    </location>
</feature>
<feature type="transmembrane region" description="Helical" evidence="1">
    <location>
        <begin position="260"/>
        <end position="279"/>
    </location>
</feature>
<protein>
    <recommendedName>
        <fullName evidence="4">Beta-carotene 15,15'-monooxygenase</fullName>
    </recommendedName>
</protein>
<feature type="transmembrane region" description="Helical" evidence="1">
    <location>
        <begin position="97"/>
        <end position="123"/>
    </location>
</feature>
<keyword evidence="1" id="KW-1133">Transmembrane helix</keyword>
<organism evidence="2 3">
    <name type="scientific">Sunxiuqinia elliptica</name>
    <dbReference type="NCBI Taxonomy" id="655355"/>
    <lineage>
        <taxon>Bacteria</taxon>
        <taxon>Pseudomonadati</taxon>
        <taxon>Bacteroidota</taxon>
        <taxon>Bacteroidia</taxon>
        <taxon>Marinilabiliales</taxon>
        <taxon>Prolixibacteraceae</taxon>
        <taxon>Sunxiuqinia</taxon>
    </lineage>
</organism>
<dbReference type="STRING" id="655355.SAMN05216283_10243"/>
<feature type="transmembrane region" description="Helical" evidence="1">
    <location>
        <begin position="308"/>
        <end position="326"/>
    </location>
</feature>
<feature type="transmembrane region" description="Helical" evidence="1">
    <location>
        <begin position="50"/>
        <end position="77"/>
    </location>
</feature>
<keyword evidence="3" id="KW-1185">Reference proteome</keyword>
<evidence type="ECO:0000313" key="3">
    <source>
        <dbReference type="Proteomes" id="UP000198964"/>
    </source>
</evidence>
<gene>
    <name evidence="2" type="ORF">SAMN05216283_10243</name>
</gene>
<feature type="transmembrane region" description="Helical" evidence="1">
    <location>
        <begin position="143"/>
        <end position="168"/>
    </location>
</feature>
<feature type="transmembrane region" description="Helical" evidence="1">
    <location>
        <begin position="12"/>
        <end position="30"/>
    </location>
</feature>
<evidence type="ECO:0000313" key="2">
    <source>
        <dbReference type="EMBL" id="SFE90327.1"/>
    </source>
</evidence>
<reference evidence="2 3" key="1">
    <citation type="submission" date="2016-10" db="EMBL/GenBank/DDBJ databases">
        <authorList>
            <person name="de Groot N.N."/>
        </authorList>
    </citation>
    <scope>NUCLEOTIDE SEQUENCE [LARGE SCALE GENOMIC DNA]</scope>
    <source>
        <strain evidence="2 3">CGMCC 1.9156</strain>
    </source>
</reference>
<feature type="transmembrane region" description="Helical" evidence="1">
    <location>
        <begin position="180"/>
        <end position="200"/>
    </location>
</feature>